<evidence type="ECO:0000313" key="2">
    <source>
        <dbReference type="Proteomes" id="UP000229574"/>
    </source>
</evidence>
<comment type="caution">
    <text evidence="1">The sequence shown here is derived from an EMBL/GenBank/DDBJ whole genome shotgun (WGS) entry which is preliminary data.</text>
</comment>
<protein>
    <submittedName>
        <fullName evidence="1">Uncharacterized protein</fullName>
    </submittedName>
</protein>
<reference evidence="2" key="1">
    <citation type="submission" date="2017-09" db="EMBL/GenBank/DDBJ databases">
        <title>Depth-based differentiation of microbial function through sediment-hosted aquifers and enrichment of novel symbionts in the deep terrestrial subsurface.</title>
        <authorList>
            <person name="Probst A.J."/>
            <person name="Ladd B."/>
            <person name="Jarett J.K."/>
            <person name="Geller-Mcgrath D.E."/>
            <person name="Sieber C.M.K."/>
            <person name="Emerson J.B."/>
            <person name="Anantharaman K."/>
            <person name="Thomas B.C."/>
            <person name="Malmstrom R."/>
            <person name="Stieglmeier M."/>
            <person name="Klingl A."/>
            <person name="Woyke T."/>
            <person name="Ryan C.M."/>
            <person name="Banfield J.F."/>
        </authorList>
    </citation>
    <scope>NUCLEOTIDE SEQUENCE [LARGE SCALE GENOMIC DNA]</scope>
</reference>
<dbReference type="Proteomes" id="UP000229574">
    <property type="component" value="Unassembled WGS sequence"/>
</dbReference>
<dbReference type="EMBL" id="PEYY01000073">
    <property type="protein sequence ID" value="PIS17999.1"/>
    <property type="molecule type" value="Genomic_DNA"/>
</dbReference>
<evidence type="ECO:0000313" key="1">
    <source>
        <dbReference type="EMBL" id="PIS17999.1"/>
    </source>
</evidence>
<gene>
    <name evidence="1" type="ORF">COT54_01665</name>
</gene>
<sequence length="92" mass="10387">MSIWQPIINRRIENLERDGFIQIPMDDIKPIVGLKVGDNFQAHELFARAPASYGYSFLELLALGLEERGYVGVKIEVQGNTVLWKGRPTKSA</sequence>
<proteinExistence type="predicted"/>
<organism evidence="1 2">
    <name type="scientific">Candidatus Collierbacteria bacterium CG09_land_8_20_14_0_10_46_12</name>
    <dbReference type="NCBI Taxonomy" id="1974533"/>
    <lineage>
        <taxon>Bacteria</taxon>
        <taxon>Candidatus Collieribacteriota</taxon>
    </lineage>
</organism>
<accession>A0A2H0X1E4</accession>
<dbReference type="AlphaFoldDB" id="A0A2H0X1E4"/>
<name>A0A2H0X1E4_9BACT</name>